<dbReference type="InterPro" id="IPR035965">
    <property type="entry name" value="PAS-like_dom_sf"/>
</dbReference>
<dbReference type="Pfam" id="PF08448">
    <property type="entry name" value="PAS_4"/>
    <property type="match status" value="1"/>
</dbReference>
<evidence type="ECO:0000259" key="9">
    <source>
        <dbReference type="PROSITE" id="PS50110"/>
    </source>
</evidence>
<evidence type="ECO:0000256" key="8">
    <source>
        <dbReference type="PROSITE-ProRule" id="PRU00169"/>
    </source>
</evidence>
<dbReference type="SUPFAM" id="SSF52172">
    <property type="entry name" value="CheY-like"/>
    <property type="match status" value="2"/>
</dbReference>
<dbReference type="CDD" id="cd00130">
    <property type="entry name" value="PAS"/>
    <property type="match status" value="1"/>
</dbReference>
<dbReference type="InterPro" id="IPR011102">
    <property type="entry name" value="Sig_transdc_His_kinase_HWE"/>
</dbReference>
<dbReference type="Pfam" id="PF00072">
    <property type="entry name" value="Response_reg"/>
    <property type="match status" value="1"/>
</dbReference>
<dbReference type="Gene3D" id="3.40.50.2300">
    <property type="match status" value="2"/>
</dbReference>
<keyword evidence="3 8" id="KW-0597">Phosphoprotein</keyword>
<sequence>MPSDATGGEVKFLLVDDLEENLYALEALLQRDGLRLYKARSGSEALELLLVHDFALALLDVQMDGMDGFELAELMRGTERTRRVPIIFLSAVATDERRHFRGYETGAVDFLFKPLNAQMLTSKAGVFFELARQRAELARQRDDLRQGADRLAGALARLRAHADNSPLAVIGFDADFHITDWSMGAERIFGWPQDAAIGRHAEEFGWLPHSEKPAFAAFRAELCGGEQRNLVALRLQTAAGSVVDCEWYASVLRTSSGAFVSMHAQILDVTERKRVEATQRLLLSELNHRVKNMLATVQAIATQTLHSANTPEDFVDDFSGRLQALARAHSLLSNSTWQGAMLRELVQEQLRLGTLDEARLEASGPDICLEPQLALHVGLILHELATNANKYGALTVPDGRLFLSWQVVDATLHLRWRERGGPRVQPPRRIGFGTMLIEQSAAAQGGTARVAYGDGVTWDIALALPHAVMAPEAAGAGPPAQTASAARSTGLRGRRILVIEDEAIIAMQISELLTAAGAVVVGRASTVELALAAISAGGFDGAVLDGNLRGEAVGGVAAALSDRGLPFVFVTGYNRESLPEGFAKTRVLLKPFSSRRLVEAAEGLFSADAVTSPETSAR</sequence>
<evidence type="ECO:0000256" key="3">
    <source>
        <dbReference type="ARBA" id="ARBA00022553"/>
    </source>
</evidence>
<dbReference type="NCBIfam" id="TIGR00229">
    <property type="entry name" value="sensory_box"/>
    <property type="match status" value="1"/>
</dbReference>
<feature type="domain" description="Response regulatory" evidence="9">
    <location>
        <begin position="495"/>
        <end position="605"/>
    </location>
</feature>
<evidence type="ECO:0000256" key="5">
    <source>
        <dbReference type="ARBA" id="ARBA00022741"/>
    </source>
</evidence>
<evidence type="ECO:0000313" key="12">
    <source>
        <dbReference type="Proteomes" id="UP000698752"/>
    </source>
</evidence>
<keyword evidence="7" id="KW-0067">ATP-binding</keyword>
<dbReference type="Proteomes" id="UP000698752">
    <property type="component" value="Unassembled WGS sequence"/>
</dbReference>
<keyword evidence="12" id="KW-1185">Reference proteome</keyword>
<dbReference type="PANTHER" id="PTHR41523:SF8">
    <property type="entry name" value="ETHYLENE RESPONSE SENSOR PROTEIN"/>
    <property type="match status" value="1"/>
</dbReference>
<reference evidence="12" key="1">
    <citation type="journal article" date="2021" name="Syst. Appl. Microbiol.">
        <title>Roseomonas hellenica sp. nov., isolated from roots of wild-growing Alkanna tinctoria.</title>
        <authorList>
            <person name="Rat A."/>
            <person name="Naranjo H.D."/>
            <person name="Lebbe L."/>
            <person name="Cnockaert M."/>
            <person name="Krigas N."/>
            <person name="Grigoriadou K."/>
            <person name="Maloupa E."/>
            <person name="Willems A."/>
        </authorList>
    </citation>
    <scope>NUCLEOTIDE SEQUENCE [LARGE SCALE GENOMIC DNA]</scope>
    <source>
        <strain evidence="12">LMG 31159</strain>
    </source>
</reference>
<feature type="modified residue" description="4-aspartylphosphate" evidence="8">
    <location>
        <position position="545"/>
    </location>
</feature>
<dbReference type="PANTHER" id="PTHR41523">
    <property type="entry name" value="TWO-COMPONENT SYSTEM SENSOR PROTEIN"/>
    <property type="match status" value="1"/>
</dbReference>
<dbReference type="InterPro" id="IPR013656">
    <property type="entry name" value="PAS_4"/>
</dbReference>
<comment type="caution">
    <text evidence="11">The sequence shown here is derived from an EMBL/GenBank/DDBJ whole genome shotgun (WGS) entry which is preliminary data.</text>
</comment>
<dbReference type="PROSITE" id="PS50112">
    <property type="entry name" value="PAS"/>
    <property type="match status" value="1"/>
</dbReference>
<gene>
    <name evidence="11" type="ORF">GXW78_06140</name>
</gene>
<keyword evidence="5" id="KW-0547">Nucleotide-binding</keyword>
<dbReference type="EMBL" id="JAAEDI010000005">
    <property type="protein sequence ID" value="MBR0649233.1"/>
    <property type="molecule type" value="Genomic_DNA"/>
</dbReference>
<feature type="modified residue" description="4-aspartylphosphate" evidence="8">
    <location>
        <position position="60"/>
    </location>
</feature>
<evidence type="ECO:0000256" key="2">
    <source>
        <dbReference type="ARBA" id="ARBA00012438"/>
    </source>
</evidence>
<feature type="domain" description="Response regulatory" evidence="9">
    <location>
        <begin position="11"/>
        <end position="128"/>
    </location>
</feature>
<evidence type="ECO:0000256" key="6">
    <source>
        <dbReference type="ARBA" id="ARBA00022777"/>
    </source>
</evidence>
<dbReference type="Gene3D" id="3.30.450.20">
    <property type="entry name" value="PAS domain"/>
    <property type="match status" value="1"/>
</dbReference>
<dbReference type="SMART" id="SM00448">
    <property type="entry name" value="REC"/>
    <property type="match status" value="2"/>
</dbReference>
<dbReference type="SMART" id="SM00911">
    <property type="entry name" value="HWE_HK"/>
    <property type="match status" value="1"/>
</dbReference>
<dbReference type="InterPro" id="IPR000014">
    <property type="entry name" value="PAS"/>
</dbReference>
<feature type="domain" description="PAS" evidence="10">
    <location>
        <begin position="154"/>
        <end position="199"/>
    </location>
</feature>
<comment type="catalytic activity">
    <reaction evidence="1">
        <text>ATP + protein L-histidine = ADP + protein N-phospho-L-histidine.</text>
        <dbReference type="EC" id="2.7.13.3"/>
    </reaction>
</comment>
<evidence type="ECO:0000313" key="11">
    <source>
        <dbReference type="EMBL" id="MBR0649233.1"/>
    </source>
</evidence>
<dbReference type="RefSeq" id="WP_211867017.1">
    <property type="nucleotide sequence ID" value="NZ_JAAEDI010000005.1"/>
</dbReference>
<dbReference type="InterPro" id="IPR036890">
    <property type="entry name" value="HATPase_C_sf"/>
</dbReference>
<evidence type="ECO:0000256" key="4">
    <source>
        <dbReference type="ARBA" id="ARBA00022679"/>
    </source>
</evidence>
<dbReference type="EC" id="2.7.13.3" evidence="2"/>
<name>A0ABS5EDY2_9PROT</name>
<dbReference type="InterPro" id="IPR001789">
    <property type="entry name" value="Sig_transdc_resp-reg_receiver"/>
</dbReference>
<dbReference type="PROSITE" id="PS50110">
    <property type="entry name" value="RESPONSE_REGULATORY"/>
    <property type="match status" value="2"/>
</dbReference>
<protein>
    <recommendedName>
        <fullName evidence="2">histidine kinase</fullName>
        <ecNumber evidence="2">2.7.13.3</ecNumber>
    </recommendedName>
</protein>
<evidence type="ECO:0000259" key="10">
    <source>
        <dbReference type="PROSITE" id="PS50112"/>
    </source>
</evidence>
<accession>A0ABS5EDY2</accession>
<dbReference type="InterPro" id="IPR011006">
    <property type="entry name" value="CheY-like_superfamily"/>
</dbReference>
<dbReference type="SMART" id="SM00091">
    <property type="entry name" value="PAS"/>
    <property type="match status" value="1"/>
</dbReference>
<keyword evidence="6" id="KW-0418">Kinase</keyword>
<evidence type="ECO:0000256" key="7">
    <source>
        <dbReference type="ARBA" id="ARBA00022840"/>
    </source>
</evidence>
<evidence type="ECO:0000256" key="1">
    <source>
        <dbReference type="ARBA" id="ARBA00000085"/>
    </source>
</evidence>
<organism evidence="11 12">
    <name type="scientific">Neoroseomonas terrae</name>
    <dbReference type="NCBI Taxonomy" id="424799"/>
    <lineage>
        <taxon>Bacteria</taxon>
        <taxon>Pseudomonadati</taxon>
        <taxon>Pseudomonadota</taxon>
        <taxon>Alphaproteobacteria</taxon>
        <taxon>Acetobacterales</taxon>
        <taxon>Acetobacteraceae</taxon>
        <taxon>Neoroseomonas</taxon>
    </lineage>
</organism>
<dbReference type="Pfam" id="PF07536">
    <property type="entry name" value="HWE_HK"/>
    <property type="match status" value="1"/>
</dbReference>
<dbReference type="Gene3D" id="3.30.565.10">
    <property type="entry name" value="Histidine kinase-like ATPase, C-terminal domain"/>
    <property type="match status" value="1"/>
</dbReference>
<proteinExistence type="predicted"/>
<dbReference type="SUPFAM" id="SSF55785">
    <property type="entry name" value="PYP-like sensor domain (PAS domain)"/>
    <property type="match status" value="1"/>
</dbReference>
<keyword evidence="4" id="KW-0808">Transferase</keyword>